<feature type="region of interest" description="Disordered" evidence="1">
    <location>
        <begin position="72"/>
        <end position="96"/>
    </location>
</feature>
<name>A0A346XXY7_9ACTN</name>
<dbReference type="AlphaFoldDB" id="A0A346XXY7"/>
<sequence length="96" mass="10007">MTAIDAFDDPDGLDRVTMALVTEAAGLLRSIAVPREEAVEATVQRVRAEAIVSVLAGSIFGSIGRVARATPDLLGLREDPPGSHDGPTSAPTEDPR</sequence>
<gene>
    <name evidence="2" type="ORF">DVS28_a2403</name>
</gene>
<dbReference type="Proteomes" id="UP000264006">
    <property type="component" value="Chromosome"/>
</dbReference>
<protein>
    <submittedName>
        <fullName evidence="2">Uncharacterized protein</fullName>
    </submittedName>
</protein>
<proteinExistence type="predicted"/>
<dbReference type="KEGG" id="euz:DVS28_a2403"/>
<dbReference type="EMBL" id="CP031165">
    <property type="protein sequence ID" value="AXV07084.1"/>
    <property type="molecule type" value="Genomic_DNA"/>
</dbReference>
<evidence type="ECO:0000256" key="1">
    <source>
        <dbReference type="SAM" id="MobiDB-lite"/>
    </source>
</evidence>
<dbReference type="RefSeq" id="WP_114591637.1">
    <property type="nucleotide sequence ID" value="NZ_CP031165.1"/>
</dbReference>
<organism evidence="2 3">
    <name type="scientific">Euzebya pacifica</name>
    <dbReference type="NCBI Taxonomy" id="1608957"/>
    <lineage>
        <taxon>Bacteria</taxon>
        <taxon>Bacillati</taxon>
        <taxon>Actinomycetota</taxon>
        <taxon>Nitriliruptoria</taxon>
        <taxon>Euzebyales</taxon>
    </lineage>
</organism>
<reference evidence="2 3" key="1">
    <citation type="submission" date="2018-09" db="EMBL/GenBank/DDBJ databases">
        <title>Complete genome sequence of Euzebya sp. DY32-46 isolated from seawater of Pacific Ocean.</title>
        <authorList>
            <person name="Xu L."/>
            <person name="Wu Y.-H."/>
            <person name="Xu X.-W."/>
        </authorList>
    </citation>
    <scope>NUCLEOTIDE SEQUENCE [LARGE SCALE GENOMIC DNA]</scope>
    <source>
        <strain evidence="2 3">DY32-46</strain>
    </source>
</reference>
<accession>A0A346XXY7</accession>
<evidence type="ECO:0000313" key="2">
    <source>
        <dbReference type="EMBL" id="AXV07084.1"/>
    </source>
</evidence>
<keyword evidence="3" id="KW-1185">Reference proteome</keyword>
<evidence type="ECO:0000313" key="3">
    <source>
        <dbReference type="Proteomes" id="UP000264006"/>
    </source>
</evidence>
<dbReference type="OrthoDB" id="9849791at2"/>